<dbReference type="OMA" id="AYICAIN"/>
<dbReference type="FunCoup" id="W5MQM1">
    <property type="interactions" value="734"/>
</dbReference>
<organism evidence="3 4">
    <name type="scientific">Lepisosteus oculatus</name>
    <name type="common">Spotted gar</name>
    <dbReference type="NCBI Taxonomy" id="7918"/>
    <lineage>
        <taxon>Eukaryota</taxon>
        <taxon>Metazoa</taxon>
        <taxon>Chordata</taxon>
        <taxon>Craniata</taxon>
        <taxon>Vertebrata</taxon>
        <taxon>Euteleostomi</taxon>
        <taxon>Actinopterygii</taxon>
        <taxon>Neopterygii</taxon>
        <taxon>Holostei</taxon>
        <taxon>Semionotiformes</taxon>
        <taxon>Lepisosteidae</taxon>
        <taxon>Lepisosteus</taxon>
    </lineage>
</organism>
<dbReference type="CDD" id="cd00037">
    <property type="entry name" value="CLECT"/>
    <property type="match status" value="1"/>
</dbReference>
<feature type="domain" description="C-type lectin" evidence="2">
    <location>
        <begin position="1"/>
        <end position="95"/>
    </location>
</feature>
<evidence type="ECO:0000313" key="3">
    <source>
        <dbReference type="Ensembl" id="ENSLOCP00000010680.1"/>
    </source>
</evidence>
<dbReference type="HOGENOM" id="CLU_049894_10_3_1"/>
<dbReference type="InParanoid" id="W5MQM1"/>
<evidence type="ECO:0000259" key="2">
    <source>
        <dbReference type="PROSITE" id="PS50041"/>
    </source>
</evidence>
<dbReference type="SMART" id="SM00034">
    <property type="entry name" value="CLECT"/>
    <property type="match status" value="1"/>
</dbReference>
<sequence>CIELGGNLASVHSEEEETFLLHLIVSKRATSTWLGGSDGEQEGKWLWSDGSKWAFTKWNAWEPNNSGTENCLLTYWDHGNWNDMNCNNQFAYICAINP</sequence>
<dbReference type="Proteomes" id="UP000018468">
    <property type="component" value="Linkage group LG9"/>
</dbReference>
<evidence type="ECO:0000256" key="1">
    <source>
        <dbReference type="ARBA" id="ARBA00023157"/>
    </source>
</evidence>
<dbReference type="InterPro" id="IPR050111">
    <property type="entry name" value="C-type_lectin/snaclec_domain"/>
</dbReference>
<dbReference type="EMBL" id="AHAT01010133">
    <property type="status" value="NOT_ANNOTATED_CDS"/>
    <property type="molecule type" value="Genomic_DNA"/>
</dbReference>
<dbReference type="GeneTree" id="ENSGT00990000204328"/>
<accession>W5MQM1</accession>
<dbReference type="Ensembl" id="ENSLOCT00000010695.1">
    <property type="protein sequence ID" value="ENSLOCP00000010680.1"/>
    <property type="gene ID" value="ENSLOCG00000008775.1"/>
</dbReference>
<reference evidence="4" key="1">
    <citation type="submission" date="2011-12" db="EMBL/GenBank/DDBJ databases">
        <title>The Draft Genome of Lepisosteus oculatus.</title>
        <authorList>
            <consortium name="The Broad Institute Genome Assembly &amp; Analysis Group"/>
            <consortium name="Computational R&amp;D Group"/>
            <consortium name="and Sequencing Platform"/>
            <person name="Di Palma F."/>
            <person name="Alfoldi J."/>
            <person name="Johnson J."/>
            <person name="Berlin A."/>
            <person name="Gnerre S."/>
            <person name="Jaffe D."/>
            <person name="MacCallum I."/>
            <person name="Young S."/>
            <person name="Walker B.J."/>
            <person name="Lander E.S."/>
            <person name="Lindblad-Toh K."/>
        </authorList>
    </citation>
    <scope>NUCLEOTIDE SEQUENCE [LARGE SCALE GENOMIC DNA]</scope>
</reference>
<protein>
    <recommendedName>
        <fullName evidence="2">C-type lectin domain-containing protein</fullName>
    </recommendedName>
</protein>
<dbReference type="InterPro" id="IPR018378">
    <property type="entry name" value="C-type_lectin_CS"/>
</dbReference>
<dbReference type="InterPro" id="IPR016187">
    <property type="entry name" value="CTDL_fold"/>
</dbReference>
<dbReference type="InterPro" id="IPR016186">
    <property type="entry name" value="C-type_lectin-like/link_sf"/>
</dbReference>
<dbReference type="Pfam" id="PF00059">
    <property type="entry name" value="Lectin_C"/>
    <property type="match status" value="1"/>
</dbReference>
<dbReference type="AlphaFoldDB" id="W5MQM1"/>
<reference evidence="3" key="3">
    <citation type="submission" date="2025-09" db="UniProtKB">
        <authorList>
            <consortium name="Ensembl"/>
        </authorList>
    </citation>
    <scope>IDENTIFICATION</scope>
</reference>
<dbReference type="STRING" id="7918.ENSLOCP00000010680"/>
<dbReference type="PANTHER" id="PTHR22803">
    <property type="entry name" value="MANNOSE, PHOSPHOLIPASE, LECTIN RECEPTOR RELATED"/>
    <property type="match status" value="1"/>
</dbReference>
<proteinExistence type="predicted"/>
<keyword evidence="4" id="KW-1185">Reference proteome</keyword>
<dbReference type="Bgee" id="ENSLOCG00000008775">
    <property type="expression patterns" value="Expressed in pharyngeal gill and 2 other cell types or tissues"/>
</dbReference>
<dbReference type="Gene3D" id="3.10.100.10">
    <property type="entry name" value="Mannose-Binding Protein A, subunit A"/>
    <property type="match status" value="1"/>
</dbReference>
<dbReference type="SUPFAM" id="SSF56436">
    <property type="entry name" value="C-type lectin-like"/>
    <property type="match status" value="1"/>
</dbReference>
<reference evidence="3" key="2">
    <citation type="submission" date="2025-08" db="UniProtKB">
        <authorList>
            <consortium name="Ensembl"/>
        </authorList>
    </citation>
    <scope>IDENTIFICATION</scope>
</reference>
<dbReference type="PROSITE" id="PS00615">
    <property type="entry name" value="C_TYPE_LECTIN_1"/>
    <property type="match status" value="1"/>
</dbReference>
<dbReference type="InterPro" id="IPR001304">
    <property type="entry name" value="C-type_lectin-like"/>
</dbReference>
<dbReference type="PROSITE" id="PS50041">
    <property type="entry name" value="C_TYPE_LECTIN_2"/>
    <property type="match status" value="1"/>
</dbReference>
<keyword evidence="1" id="KW-1015">Disulfide bond</keyword>
<evidence type="ECO:0000313" key="4">
    <source>
        <dbReference type="Proteomes" id="UP000018468"/>
    </source>
</evidence>
<name>W5MQM1_LEPOC</name>